<sequence>MPGQTESSSAAVPCYGIITANSQSGLSCARYLCDTLDLTHMTGVVRCIVRSEDKKGKILHTLGRKQDDPRLQFHCGVDADDEASLLSAFEGCTSLLVVTPTTATRGPQTQKMLHAAKKANVAPGWVVVVSSWTVMMNHPLSIDQFEHSEKVAAELFPHRAATLRAGYFMSNFLEFGSSVRNAGSIFLPMKDAHFAPVDPQDIGATAAAIMLTPPVWPAALRVVDVSGPETVTMQDVTHLLSQILGKEVQYVSVELEQGMAAMRTHGAPDWAVDFVRALIPFMWSGMIEKPYRDVEILTGRRSTLKVFLERHKAVFE</sequence>
<reference evidence="2 3" key="1">
    <citation type="submission" date="2014-11" db="EMBL/GenBank/DDBJ databases">
        <authorList>
            <person name="Zhu J."/>
            <person name="Qi W."/>
            <person name="Song R."/>
        </authorList>
    </citation>
    <scope>NUCLEOTIDE SEQUENCE [LARGE SCALE GENOMIC DNA]</scope>
</reference>
<dbReference type="EMBL" id="CDMY01000267">
    <property type="protein sequence ID" value="CEL98321.1"/>
    <property type="molecule type" value="Genomic_DNA"/>
</dbReference>
<dbReference type="PANTHER" id="PTHR43162">
    <property type="match status" value="1"/>
</dbReference>
<organism evidence="2 3">
    <name type="scientific">Vitrella brassicaformis (strain CCMP3155)</name>
    <dbReference type="NCBI Taxonomy" id="1169540"/>
    <lineage>
        <taxon>Eukaryota</taxon>
        <taxon>Sar</taxon>
        <taxon>Alveolata</taxon>
        <taxon>Colpodellida</taxon>
        <taxon>Vitrellaceae</taxon>
        <taxon>Vitrella</taxon>
    </lineage>
</organism>
<accession>A0A0G4ENB3</accession>
<dbReference type="Pfam" id="PF05368">
    <property type="entry name" value="NmrA"/>
    <property type="match status" value="1"/>
</dbReference>
<dbReference type="InParanoid" id="A0A0G4ENB3"/>
<evidence type="ECO:0000313" key="2">
    <source>
        <dbReference type="EMBL" id="CEL98321.1"/>
    </source>
</evidence>
<dbReference type="Gene3D" id="3.40.50.720">
    <property type="entry name" value="NAD(P)-binding Rossmann-like Domain"/>
    <property type="match status" value="1"/>
</dbReference>
<dbReference type="AlphaFoldDB" id="A0A0G4ENB3"/>
<evidence type="ECO:0000259" key="1">
    <source>
        <dbReference type="Pfam" id="PF05368"/>
    </source>
</evidence>
<dbReference type="SUPFAM" id="SSF51735">
    <property type="entry name" value="NAD(P)-binding Rossmann-fold domains"/>
    <property type="match status" value="1"/>
</dbReference>
<protein>
    <recommendedName>
        <fullName evidence="1">NmrA-like domain-containing protein</fullName>
    </recommendedName>
</protein>
<evidence type="ECO:0000313" key="3">
    <source>
        <dbReference type="Proteomes" id="UP000041254"/>
    </source>
</evidence>
<dbReference type="InterPro" id="IPR036291">
    <property type="entry name" value="NAD(P)-bd_dom_sf"/>
</dbReference>
<dbReference type="Gene3D" id="3.90.25.10">
    <property type="entry name" value="UDP-galactose 4-epimerase, domain 1"/>
    <property type="match status" value="1"/>
</dbReference>
<keyword evidence="3" id="KW-1185">Reference proteome</keyword>
<proteinExistence type="predicted"/>
<dbReference type="Proteomes" id="UP000041254">
    <property type="component" value="Unassembled WGS sequence"/>
</dbReference>
<dbReference type="PANTHER" id="PTHR43162:SF1">
    <property type="entry name" value="PRESTALK A DIFFERENTIATION PROTEIN A"/>
    <property type="match status" value="1"/>
</dbReference>
<dbReference type="OrthoDB" id="419598at2759"/>
<feature type="domain" description="NmrA-like" evidence="1">
    <location>
        <begin position="78"/>
        <end position="257"/>
    </location>
</feature>
<dbReference type="VEuPathDB" id="CryptoDB:Vbra_7925"/>
<gene>
    <name evidence="2" type="ORF">Vbra_7925</name>
</gene>
<name>A0A0G4ENB3_VITBC</name>
<dbReference type="InterPro" id="IPR008030">
    <property type="entry name" value="NmrA-like"/>
</dbReference>
<dbReference type="InterPro" id="IPR051604">
    <property type="entry name" value="Ergot_Alk_Oxidoreductase"/>
</dbReference>